<organism evidence="2 3">
    <name type="scientific">Chloropicon roscoffensis</name>
    <dbReference type="NCBI Taxonomy" id="1461544"/>
    <lineage>
        <taxon>Eukaryota</taxon>
        <taxon>Viridiplantae</taxon>
        <taxon>Chlorophyta</taxon>
        <taxon>Chloropicophyceae</taxon>
        <taxon>Chloropicales</taxon>
        <taxon>Chloropicaceae</taxon>
        <taxon>Chloropicon</taxon>
    </lineage>
</organism>
<proteinExistence type="predicted"/>
<feature type="compositionally biased region" description="Basic and acidic residues" evidence="1">
    <location>
        <begin position="172"/>
        <end position="191"/>
    </location>
</feature>
<keyword evidence="3" id="KW-1185">Reference proteome</keyword>
<sequence>MAVLGLEFASARARAAPRSRASARTGKGNGAPRGGSCVSLRASSRDQQDEVSKMRRKLDKDYMEGKIEEAVQDAVETCEDARTSKECAIAWEAVDELRDAVQRKNLDDEGEGSALDERSVLEGKASAGLSSGRAEAGAPQSSLEGKDFLSNVDPCDVYECDDPIGTLMEAGELERKVSEGKPKGREKDEDA</sequence>
<feature type="compositionally biased region" description="Low complexity" evidence="1">
    <location>
        <begin position="10"/>
        <end position="24"/>
    </location>
</feature>
<evidence type="ECO:0000256" key="1">
    <source>
        <dbReference type="SAM" id="MobiDB-lite"/>
    </source>
</evidence>
<dbReference type="EMBL" id="CP151503">
    <property type="protein sequence ID" value="WZN60624.1"/>
    <property type="molecule type" value="Genomic_DNA"/>
</dbReference>
<evidence type="ECO:0000313" key="3">
    <source>
        <dbReference type="Proteomes" id="UP001472866"/>
    </source>
</evidence>
<feature type="compositionally biased region" description="Basic and acidic residues" evidence="1">
    <location>
        <begin position="43"/>
        <end position="57"/>
    </location>
</feature>
<reference evidence="2 3" key="1">
    <citation type="submission" date="2024-03" db="EMBL/GenBank/DDBJ databases">
        <title>Complete genome sequence of the green alga Chloropicon roscoffensis RCC1871.</title>
        <authorList>
            <person name="Lemieux C."/>
            <person name="Pombert J.-F."/>
            <person name="Otis C."/>
            <person name="Turmel M."/>
        </authorList>
    </citation>
    <scope>NUCLEOTIDE SEQUENCE [LARGE SCALE GENOMIC DNA]</scope>
    <source>
        <strain evidence="2 3">RCC1871</strain>
    </source>
</reference>
<dbReference type="Pfam" id="PF02672">
    <property type="entry name" value="CP12"/>
    <property type="match status" value="1"/>
</dbReference>
<accession>A0AAX4P3W7</accession>
<feature type="region of interest" description="Disordered" evidence="1">
    <location>
        <begin position="103"/>
        <end position="147"/>
    </location>
</feature>
<protein>
    <submittedName>
        <fullName evidence="2">CP12 domain-containing protein</fullName>
    </submittedName>
</protein>
<dbReference type="AlphaFoldDB" id="A0AAX4P3W7"/>
<dbReference type="Proteomes" id="UP001472866">
    <property type="component" value="Chromosome 03"/>
</dbReference>
<feature type="region of interest" description="Disordered" evidence="1">
    <location>
        <begin position="10"/>
        <end position="57"/>
    </location>
</feature>
<evidence type="ECO:0000313" key="2">
    <source>
        <dbReference type="EMBL" id="WZN60624.1"/>
    </source>
</evidence>
<gene>
    <name evidence="2" type="ORF">HKI87_03g21580</name>
</gene>
<feature type="region of interest" description="Disordered" evidence="1">
    <location>
        <begin position="168"/>
        <end position="191"/>
    </location>
</feature>
<name>A0AAX4P3W7_9CHLO</name>